<dbReference type="OrthoDB" id="419598at2759"/>
<dbReference type="InterPro" id="IPR051604">
    <property type="entry name" value="Ergot_Alk_Oxidoreductase"/>
</dbReference>
<evidence type="ECO:0000313" key="2">
    <source>
        <dbReference type="EMBL" id="KAH7176045.1"/>
    </source>
</evidence>
<proteinExistence type="predicted"/>
<dbReference type="PANTHER" id="PTHR43162:SF1">
    <property type="entry name" value="PRESTALK A DIFFERENTIATION PROTEIN A"/>
    <property type="match status" value="1"/>
</dbReference>
<dbReference type="EMBL" id="JAGMUV010000001">
    <property type="protein sequence ID" value="KAH7176045.1"/>
    <property type="molecule type" value="Genomic_DNA"/>
</dbReference>
<dbReference type="InterPro" id="IPR016040">
    <property type="entry name" value="NAD(P)-bd_dom"/>
</dbReference>
<name>A0A9P9FSW7_9HYPO</name>
<dbReference type="Proteomes" id="UP000738349">
    <property type="component" value="Unassembled WGS sequence"/>
</dbReference>
<keyword evidence="3" id="KW-1185">Reference proteome</keyword>
<dbReference type="AlphaFoldDB" id="A0A9P9FSW7"/>
<organism evidence="2 3">
    <name type="scientific">Dactylonectria macrodidyma</name>
    <dbReference type="NCBI Taxonomy" id="307937"/>
    <lineage>
        <taxon>Eukaryota</taxon>
        <taxon>Fungi</taxon>
        <taxon>Dikarya</taxon>
        <taxon>Ascomycota</taxon>
        <taxon>Pezizomycotina</taxon>
        <taxon>Sordariomycetes</taxon>
        <taxon>Hypocreomycetidae</taxon>
        <taxon>Hypocreales</taxon>
        <taxon>Nectriaceae</taxon>
        <taxon>Dactylonectria</taxon>
    </lineage>
</organism>
<evidence type="ECO:0000259" key="1">
    <source>
        <dbReference type="Pfam" id="PF13460"/>
    </source>
</evidence>
<gene>
    <name evidence="2" type="ORF">EDB81DRAFT_632526</name>
</gene>
<reference evidence="2" key="1">
    <citation type="journal article" date="2021" name="Nat. Commun.">
        <title>Genetic determinants of endophytism in the Arabidopsis root mycobiome.</title>
        <authorList>
            <person name="Mesny F."/>
            <person name="Miyauchi S."/>
            <person name="Thiergart T."/>
            <person name="Pickel B."/>
            <person name="Atanasova L."/>
            <person name="Karlsson M."/>
            <person name="Huettel B."/>
            <person name="Barry K.W."/>
            <person name="Haridas S."/>
            <person name="Chen C."/>
            <person name="Bauer D."/>
            <person name="Andreopoulos W."/>
            <person name="Pangilinan J."/>
            <person name="LaButti K."/>
            <person name="Riley R."/>
            <person name="Lipzen A."/>
            <person name="Clum A."/>
            <person name="Drula E."/>
            <person name="Henrissat B."/>
            <person name="Kohler A."/>
            <person name="Grigoriev I.V."/>
            <person name="Martin F.M."/>
            <person name="Hacquard S."/>
        </authorList>
    </citation>
    <scope>NUCLEOTIDE SEQUENCE</scope>
    <source>
        <strain evidence="2">MPI-CAGE-AT-0147</strain>
    </source>
</reference>
<dbReference type="InterPro" id="IPR036291">
    <property type="entry name" value="NAD(P)-bd_dom_sf"/>
</dbReference>
<evidence type="ECO:0000313" key="3">
    <source>
        <dbReference type="Proteomes" id="UP000738349"/>
    </source>
</evidence>
<dbReference type="SUPFAM" id="SSF51735">
    <property type="entry name" value="NAD(P)-binding Rossmann-fold domains"/>
    <property type="match status" value="1"/>
</dbReference>
<feature type="domain" description="NAD(P)-binding" evidence="1">
    <location>
        <begin position="10"/>
        <end position="122"/>
    </location>
</feature>
<dbReference type="Pfam" id="PF13460">
    <property type="entry name" value="NAD_binding_10"/>
    <property type="match status" value="1"/>
</dbReference>
<protein>
    <recommendedName>
        <fullName evidence="1">NAD(P)-binding domain-containing protein</fullName>
    </recommendedName>
</protein>
<accession>A0A9P9FSW7</accession>
<comment type="caution">
    <text evidence="2">The sequence shown here is derived from an EMBL/GenBank/DDBJ whole genome shotgun (WGS) entry which is preliminary data.</text>
</comment>
<dbReference type="PANTHER" id="PTHR43162">
    <property type="match status" value="1"/>
</dbReference>
<sequence length="317" mass="34394">MADITTIIFGATGGVGSATARAAHQQGAKVVLALRDPRKQISGFTPEQERAAGIERVRADFSDPETVARAVRETRAKRAFIYALLGQTPDFLRTSITALKDAGVEFVVLLSSAGVQGDIRSVPATQFVPFAHAQVEISLDEVFGPGAYVAVRPGYFASNALWWKGMVRDGEVKTIYPEATADWITPGDIGRVCGSLLVAGPEAIAMENAVELYGPELVSFKEAVQIIGSAVGKEIQVTQLDEEAGVQWYTKELGMPAPMARDLVDVFKANAERSDREDGYYSGSAYSEAVANVQKYGGRRPRTFKEWVEENKHEFNA</sequence>
<dbReference type="Gene3D" id="3.40.50.720">
    <property type="entry name" value="NAD(P)-binding Rossmann-like Domain"/>
    <property type="match status" value="1"/>
</dbReference>